<reference evidence="3" key="2">
    <citation type="submission" date="2020-09" db="EMBL/GenBank/DDBJ databases">
        <authorList>
            <person name="Sun Q."/>
            <person name="Kim S."/>
        </authorList>
    </citation>
    <scope>NUCLEOTIDE SEQUENCE</scope>
    <source>
        <strain evidence="3">KCTC 32513</strain>
    </source>
</reference>
<dbReference type="Pfam" id="PF07508">
    <property type="entry name" value="Recombinase"/>
    <property type="match status" value="1"/>
</dbReference>
<dbReference type="GO" id="GO:0003677">
    <property type="term" value="F:DNA binding"/>
    <property type="evidence" value="ECO:0007669"/>
    <property type="project" value="InterPro"/>
</dbReference>
<dbReference type="PROSITE" id="PS51737">
    <property type="entry name" value="RECOMBINASE_DNA_BIND"/>
    <property type="match status" value="1"/>
</dbReference>
<evidence type="ECO:0000313" key="4">
    <source>
        <dbReference type="Proteomes" id="UP000634004"/>
    </source>
</evidence>
<dbReference type="InterPro" id="IPR011109">
    <property type="entry name" value="DNA_bind_recombinase_dom"/>
</dbReference>
<comment type="caution">
    <text evidence="3">The sequence shown here is derived from an EMBL/GenBank/DDBJ whole genome shotgun (WGS) entry which is preliminary data.</text>
</comment>
<organism evidence="3 4">
    <name type="scientific">Algimonas arctica</name>
    <dbReference type="NCBI Taxonomy" id="1479486"/>
    <lineage>
        <taxon>Bacteria</taxon>
        <taxon>Pseudomonadati</taxon>
        <taxon>Pseudomonadota</taxon>
        <taxon>Alphaproteobacteria</taxon>
        <taxon>Maricaulales</taxon>
        <taxon>Robiginitomaculaceae</taxon>
        <taxon>Algimonas</taxon>
    </lineage>
</organism>
<feature type="domain" description="Resolvase/invertase-type recombinase catalytic" evidence="1">
    <location>
        <begin position="10"/>
        <end position="162"/>
    </location>
</feature>
<accession>A0A8J3G3S0</accession>
<dbReference type="Pfam" id="PF00239">
    <property type="entry name" value="Resolvase"/>
    <property type="match status" value="1"/>
</dbReference>
<dbReference type="InterPro" id="IPR006119">
    <property type="entry name" value="Resolv_N"/>
</dbReference>
<dbReference type="PROSITE" id="PS51736">
    <property type="entry name" value="RECOMBINASES_3"/>
    <property type="match status" value="1"/>
</dbReference>
<dbReference type="PANTHER" id="PTHR30461:SF23">
    <property type="entry name" value="DNA RECOMBINASE-RELATED"/>
    <property type="match status" value="1"/>
</dbReference>
<proteinExistence type="predicted"/>
<dbReference type="RefSeq" id="WP_189499558.1">
    <property type="nucleotide sequence ID" value="NZ_BMZH01000019.1"/>
</dbReference>
<reference evidence="3" key="1">
    <citation type="journal article" date="2014" name="Int. J. Syst. Evol. Microbiol.">
        <title>Complete genome sequence of Corynebacterium casei LMG S-19264T (=DSM 44701T), isolated from a smear-ripened cheese.</title>
        <authorList>
            <consortium name="US DOE Joint Genome Institute (JGI-PGF)"/>
            <person name="Walter F."/>
            <person name="Albersmeier A."/>
            <person name="Kalinowski J."/>
            <person name="Ruckert C."/>
        </authorList>
    </citation>
    <scope>NUCLEOTIDE SEQUENCE</scope>
    <source>
        <strain evidence="3">KCTC 32513</strain>
    </source>
</reference>
<name>A0A8J3G3S0_9PROT</name>
<dbReference type="InterPro" id="IPR050639">
    <property type="entry name" value="SSR_resolvase"/>
</dbReference>
<dbReference type="GO" id="GO:0000150">
    <property type="term" value="F:DNA strand exchange activity"/>
    <property type="evidence" value="ECO:0007669"/>
    <property type="project" value="InterPro"/>
</dbReference>
<gene>
    <name evidence="3" type="ORF">GCM10009069_28480</name>
</gene>
<evidence type="ECO:0000259" key="1">
    <source>
        <dbReference type="PROSITE" id="PS51736"/>
    </source>
</evidence>
<dbReference type="SUPFAM" id="SSF53041">
    <property type="entry name" value="Resolvase-like"/>
    <property type="match status" value="1"/>
</dbReference>
<dbReference type="Gene3D" id="3.40.50.1390">
    <property type="entry name" value="Resolvase, N-terminal catalytic domain"/>
    <property type="match status" value="1"/>
</dbReference>
<evidence type="ECO:0008006" key="5">
    <source>
        <dbReference type="Google" id="ProtNLM"/>
    </source>
</evidence>
<dbReference type="InterPro" id="IPR038109">
    <property type="entry name" value="DNA_bind_recomb_sf"/>
</dbReference>
<sequence>MSSAIPTTLRCAVYTRKSHEEGLDQDFNSLDAQSESCRAYILSQAGLGWQLRDRPYDDGGISGGHMDRPGLQALIADIEAGLIDVVVVYKVDRQTRSLSDFSRLVEAFDKYGVSFVSVTQAFNTTTSMGRLTLNVLLSFAQFEREVTAERIRDKIAASKAKGMWMGGLVPLGYRSEGRKLVIEEEGQRQDEGLGEAETVRMIFRLYAEHQNVRLVKLALDAMGVLSKQRTTKTGKATGGKPFSRGHLHRILTNPVYTGKIVHKGTVHDGLHDPIISQEVWDRAQALLEDNASNRTHKTNANSSLILAGLLEDVEGHPLVPHYTKAHGKRYRYYVSRDLKTGDQGSGWRIPAKTIEPVVLSTIREHLTDDRKFIELLHLEGAEAMSLQAILANAKELAVQLMFKDRARLQSIIPKLIQRIALEQGQITIYLSAAGLAEYFPAIPSITHDGASDYSITAPINIRRRGQEMKMVLGAKAVPASNVDDALVLLVARAVLLRDQLETNEITSIGEFAEAQSIHHSDAKKLVPLGYLAPSIIEDILKGHQPVELTARELHRMTDLPLCWAQQRHRLAFH</sequence>
<protein>
    <recommendedName>
        <fullName evidence="5">Recombinase family protein</fullName>
    </recommendedName>
</protein>
<dbReference type="PANTHER" id="PTHR30461">
    <property type="entry name" value="DNA-INVERTASE FROM LAMBDOID PROPHAGE"/>
    <property type="match status" value="1"/>
</dbReference>
<evidence type="ECO:0000259" key="2">
    <source>
        <dbReference type="PROSITE" id="PS51737"/>
    </source>
</evidence>
<dbReference type="EMBL" id="BMZH01000019">
    <property type="protein sequence ID" value="GHB04239.1"/>
    <property type="molecule type" value="Genomic_DNA"/>
</dbReference>
<dbReference type="AlphaFoldDB" id="A0A8J3G3S0"/>
<dbReference type="Gene3D" id="3.90.1750.20">
    <property type="entry name" value="Putative Large Serine Recombinase, Chain B, Domain 2"/>
    <property type="match status" value="1"/>
</dbReference>
<evidence type="ECO:0000313" key="3">
    <source>
        <dbReference type="EMBL" id="GHB04239.1"/>
    </source>
</evidence>
<dbReference type="Proteomes" id="UP000634004">
    <property type="component" value="Unassembled WGS sequence"/>
</dbReference>
<dbReference type="CDD" id="cd03768">
    <property type="entry name" value="SR_ResInv"/>
    <property type="match status" value="1"/>
</dbReference>
<dbReference type="InterPro" id="IPR036162">
    <property type="entry name" value="Resolvase-like_N_sf"/>
</dbReference>
<keyword evidence="4" id="KW-1185">Reference proteome</keyword>
<dbReference type="SMART" id="SM00857">
    <property type="entry name" value="Resolvase"/>
    <property type="match status" value="1"/>
</dbReference>
<feature type="domain" description="Recombinase" evidence="2">
    <location>
        <begin position="170"/>
        <end position="293"/>
    </location>
</feature>